<dbReference type="Proteomes" id="UP000887576">
    <property type="component" value="Unplaced"/>
</dbReference>
<dbReference type="WBParaSite" id="JU765_v2.g4984.t1">
    <property type="protein sequence ID" value="JU765_v2.g4984.t1"/>
    <property type="gene ID" value="JU765_v2.g4984"/>
</dbReference>
<evidence type="ECO:0000313" key="2">
    <source>
        <dbReference type="WBParaSite" id="JU765_v2.g4984.t1"/>
    </source>
</evidence>
<organism evidence="1 2">
    <name type="scientific">Panagrolaimus sp. JU765</name>
    <dbReference type="NCBI Taxonomy" id="591449"/>
    <lineage>
        <taxon>Eukaryota</taxon>
        <taxon>Metazoa</taxon>
        <taxon>Ecdysozoa</taxon>
        <taxon>Nematoda</taxon>
        <taxon>Chromadorea</taxon>
        <taxon>Rhabditida</taxon>
        <taxon>Tylenchina</taxon>
        <taxon>Panagrolaimomorpha</taxon>
        <taxon>Panagrolaimoidea</taxon>
        <taxon>Panagrolaimidae</taxon>
        <taxon>Panagrolaimus</taxon>
    </lineage>
</organism>
<proteinExistence type="predicted"/>
<evidence type="ECO:0000313" key="1">
    <source>
        <dbReference type="Proteomes" id="UP000887576"/>
    </source>
</evidence>
<name>A0AC34RB25_9BILA</name>
<protein>
    <submittedName>
        <fullName evidence="2">Uncharacterized protein</fullName>
    </submittedName>
</protein>
<sequence length="2200" mass="241119">MDYRAAMASAYYAVALLAILVGAQQSSLSQTSNTSKFILSDVKMECPEGWEKEGAKCFKVYHLDRSWPQALVFCGRYGSLLARIESQKENAFVTKLVNRPHRSAAATSKTDFWIGLISQQNGNDDALFMWSDGGMVSRYVGFWGKGQPDYRTGSCAKASSMTRGGAPLSNIAWELEMCNVLLPFICELPACSFFCHNGGCVPESAHCNGIDDCGDFSDELNCPASHADLACLKYERGESGKIQSPNFPSNYRANANCRWVIEGPVDSRIQITFDSFETEENQDLVTIIDGGPSENASVAIDTISGSPKPDKLTFMSSTNMMVIRFRSDALMNARGFQASWRAVSFTCGGKLKAQLYTQTFSSPEYPREYPNGLECVWKIDAPQGQLITLNIDSYDLEDQQDYVIIYDGERPSSPVLAKLTGRQNNETANLSQLLITSQNHVYIYFYSNFANSGKGFSISYKRGCDNVIRQMHGELLSPGHTRVSYPGSQICKYTIEVPESKNDSPISLAINHFDVANDDQLQVFEGGEFGKALHEREGFNENNRPPKVIYTKQNKILIVFQSNAVKNSLGWNITYSTNCPPLQVPESVTISTHNTAFSTKVSVSCVERGHEFVTGRGKTFEVQCLLGGKWTNDKIPTCQPVYCSPVPQIANGYAISSTNVSYAGTAKYSCYDGFSFSSGKKTEEIICTESGKWTAVPQCKAATCPALLPFNNGERKLLYGDGTGFGTVYSYNCSAGYKRKGAATIFCQSNGQWSSNQPHCQKLICSNIPAIQHGKIIVKPLGYLEFDDEAKVQCNEGFRSNGVDFVKCLANQSLSQVPECIDIDECAELSAICQNAILLIPSQVIGSSEGSSFPANKHSSMGWCALKDDSRKALTFTFAVPKIIERLRVEKTAGSAYPTKLRINYAMEEGVRLKNANQMKNLTTRNIAMAGSEVLVFSSPIEAKVLQIVIEDFNEAPCIKVDILGCQKMSCSDINECEVENGYCDHHCINMQGSYRCSCDDGYDLFTVDGQNGVKIKEGETGESNDDLIRFNKSCVPRQCEPLKIPENGELLSNTETHHFPVVVEFRCKFGYQMMGPSHLQCGTNSKWNGTSPFCVPAICQGAQNNTAIGLFVSPEGPVPYGNNVSIVCTQQNRPPLTSPLARHRQCIYDPQPDGREYWLSGPDIFCPLVDCGPPPVLAGVYYEGDNNSFKVGSTFVFSCRPPYSLVGKSSYDDRMVRCNVDGTWDLGNLRCEGPVCVDPGYPDDGSTEMDSVEEGAVAKFSCNRPGFKPFPYPAINCTLGTACVLSEDVGISSGFIPDGAFADNSDTTIFGYEPHKARLSSTGWCGSKDAFIFLSVDLQRIYTLTTLRMAGVAGSGDLKGHVTKMQLFYKVQFSQNYDTYPLEFETPSGNHNKMYQFELNPPLRARYVLLGITEYEANPCLKFDMQGCLAPLSVAHEVPTHLQIGWNSSVPQCIDAEPPVFVTCPQNPIYVTSDEFGQLLPANYEIPTATDNSGSISYMRVQPSNFAPPRPIAEDMDITYTAFDEAGNSADCVVRLRIPDTVPPVMKCPDSYTIPALENEFERLIYFNESSVELAIQDMSNITEITFMPKEAVVKLGGFVTVEASATDEFSNKNKCKFQVSLQSDPCSEWSLMNDASVIKKCAKIGSETQCRIQCADGFRFVDATKVATNFKCNQGKWYPTSNAPSCVPVAQEPARYELNVAIKYSVATPVGDDCLKGYTDLAATFFDTMDTVLSQRCSSSVQVFVRFLNVKFTSNNHEVVGNYTIQILPTVLQDVFYELCGLTMRTIFDLRIPGATTPIRNLLAISGDSVKTQGMGCPSINASTTTVSQGFGCADGEILIESSNKETLPECIPCAKGTVYVNNTCVECPVGSYQDQNGQLTCKSCPAQTFTQFSGAQSPDACLPVCGNGMYSENGLVPCQLCPRHTFAGPPVFGGYKECEPCPEGTYTAKLGSTGPSQCKQPCQPGHFSTTGLEPCSACPVHFYQPSLGQQRCVECPNNTHTKEVGSPSENYCEELTCSKLQCQNRGVCDVVNHKEVCKCKPGYTGEFCEEQMPLCETQPCFNSGICEATAGTFRCICPQNYTGARCQFGPDECIGVNCPNGGVCQDLPGLGSSRCICRTGFTGPDCSQIADPCLLENPCKNGADCIPLQLGRYKCKCLPGWDGPNCDKNIGNEIQSYNLSKNAYIPEVELQEIKNYE</sequence>
<accession>A0AC34RB25</accession>
<reference evidence="2" key="1">
    <citation type="submission" date="2022-11" db="UniProtKB">
        <authorList>
            <consortium name="WormBaseParasite"/>
        </authorList>
    </citation>
    <scope>IDENTIFICATION</scope>
</reference>